<dbReference type="Pfam" id="PF01423">
    <property type="entry name" value="LSM"/>
    <property type="match status" value="1"/>
</dbReference>
<dbReference type="InterPro" id="IPR034099">
    <property type="entry name" value="SmD3"/>
</dbReference>
<keyword evidence="4 8" id="KW-0507">mRNA processing</keyword>
<sequence>MSRSLGIPVKLLHEGSGHIITVELKSGELYRGSMAECKDNWNCQLKNITFTAKERKVSQLEHVFIRGSKVGFMVIPDRLKNAPMLKRLDAKIKG</sequence>
<evidence type="ECO:0000256" key="3">
    <source>
        <dbReference type="ARBA" id="ARBA00022490"/>
    </source>
</evidence>
<feature type="domain" description="Sm" evidence="9">
    <location>
        <begin position="7"/>
        <end position="79"/>
    </location>
</feature>
<dbReference type="EMBL" id="VEPZ02000035">
    <property type="protein sequence ID" value="KAE8735171.1"/>
    <property type="molecule type" value="Genomic_DNA"/>
</dbReference>
<dbReference type="SMART" id="SM00651">
    <property type="entry name" value="Sm"/>
    <property type="match status" value="1"/>
</dbReference>
<dbReference type="GO" id="GO:0005829">
    <property type="term" value="C:cytosol"/>
    <property type="evidence" value="ECO:0007669"/>
    <property type="project" value="UniProtKB-SubCell"/>
</dbReference>
<evidence type="ECO:0000256" key="4">
    <source>
        <dbReference type="ARBA" id="ARBA00022664"/>
    </source>
</evidence>
<dbReference type="GO" id="GO:0000387">
    <property type="term" value="P:spliceosomal snRNP assembly"/>
    <property type="evidence" value="ECO:0007669"/>
    <property type="project" value="UniProtKB-UniRule"/>
</dbReference>
<dbReference type="InterPro" id="IPR027141">
    <property type="entry name" value="LSm4/Sm_D1/D3"/>
</dbReference>
<protein>
    <recommendedName>
        <fullName evidence="8">Small nuclear ribonucleoprotein Sm D3</fullName>
        <shortName evidence="8">Sm-D3</shortName>
    </recommendedName>
    <alternativeName>
        <fullName evidence="8">snRNP core protein D3</fullName>
    </alternativeName>
</protein>
<proteinExistence type="inferred from homology"/>
<dbReference type="PANTHER" id="PTHR23338">
    <property type="entry name" value="SMALL NUCLEAR RIBONUCLEOPROTEIN SM"/>
    <property type="match status" value="1"/>
</dbReference>
<dbReference type="FunFam" id="2.30.30.100:FF:000002">
    <property type="entry name" value="Small nuclear ribonucleoprotein Sm D3"/>
    <property type="match status" value="1"/>
</dbReference>
<gene>
    <name evidence="10" type="ORF">F3Y22_tig00000405pilonHSYRG00036</name>
</gene>
<dbReference type="Proteomes" id="UP000436088">
    <property type="component" value="Unassembled WGS sequence"/>
</dbReference>
<keyword evidence="7 8" id="KW-0687">Ribonucleoprotein</keyword>
<comment type="caution">
    <text evidence="10">The sequence shown here is derived from an EMBL/GenBank/DDBJ whole genome shotgun (WGS) entry which is preliminary data.</text>
</comment>
<reference evidence="10" key="1">
    <citation type="submission" date="2019-09" db="EMBL/GenBank/DDBJ databases">
        <title>Draft genome information of white flower Hibiscus syriacus.</title>
        <authorList>
            <person name="Kim Y.-M."/>
        </authorList>
    </citation>
    <scope>NUCLEOTIDE SEQUENCE [LARGE SCALE GENOMIC DNA]</scope>
    <source>
        <strain evidence="10">YM2019G1</strain>
    </source>
</reference>
<organism evidence="10 11">
    <name type="scientific">Hibiscus syriacus</name>
    <name type="common">Rose of Sharon</name>
    <dbReference type="NCBI Taxonomy" id="106335"/>
    <lineage>
        <taxon>Eukaryota</taxon>
        <taxon>Viridiplantae</taxon>
        <taxon>Streptophyta</taxon>
        <taxon>Embryophyta</taxon>
        <taxon>Tracheophyta</taxon>
        <taxon>Spermatophyta</taxon>
        <taxon>Magnoliopsida</taxon>
        <taxon>eudicotyledons</taxon>
        <taxon>Gunneridae</taxon>
        <taxon>Pentapetalae</taxon>
        <taxon>rosids</taxon>
        <taxon>malvids</taxon>
        <taxon>Malvales</taxon>
        <taxon>Malvaceae</taxon>
        <taxon>Malvoideae</taxon>
        <taxon>Hibiscus</taxon>
    </lineage>
</organism>
<accession>A0A6A3D707</accession>
<evidence type="ECO:0000256" key="1">
    <source>
        <dbReference type="ARBA" id="ARBA00004123"/>
    </source>
</evidence>
<keyword evidence="6 8" id="KW-0539">Nucleus</keyword>
<keyword evidence="11" id="KW-1185">Reference proteome</keyword>
<evidence type="ECO:0000313" key="10">
    <source>
        <dbReference type="EMBL" id="KAE8735171.1"/>
    </source>
</evidence>
<dbReference type="SUPFAM" id="SSF50182">
    <property type="entry name" value="Sm-like ribonucleoproteins"/>
    <property type="match status" value="1"/>
</dbReference>
<comment type="function">
    <text evidence="8">Core component of the spliceosomal U1, U2, U4 and U5 small nuclear ribonucleoproteins (snRNPs), the building blocks of the spliceosome.</text>
</comment>
<keyword evidence="3 8" id="KW-0963">Cytoplasm</keyword>
<evidence type="ECO:0000256" key="7">
    <source>
        <dbReference type="ARBA" id="ARBA00023274"/>
    </source>
</evidence>
<evidence type="ECO:0000256" key="5">
    <source>
        <dbReference type="ARBA" id="ARBA00023187"/>
    </source>
</evidence>
<dbReference type="InterPro" id="IPR010920">
    <property type="entry name" value="LSM_dom_sf"/>
</dbReference>
<dbReference type="PROSITE" id="PS52002">
    <property type="entry name" value="SM"/>
    <property type="match status" value="1"/>
</dbReference>
<dbReference type="InterPro" id="IPR001163">
    <property type="entry name" value="Sm_dom_euk/arc"/>
</dbReference>
<comment type="subcellular location">
    <subcellularLocation>
        <location evidence="8">Cytoplasm</location>
        <location evidence="8">Cytosol</location>
    </subcellularLocation>
    <subcellularLocation>
        <location evidence="1 8">Nucleus</location>
    </subcellularLocation>
    <text evidence="8">SMN-mediated assembly into core snRNPs occurs in the cytosol before SMN-mediated transport to the nucleus to be included in spliceosomes.</text>
</comment>
<dbReference type="GO" id="GO:0003723">
    <property type="term" value="F:RNA binding"/>
    <property type="evidence" value="ECO:0007669"/>
    <property type="project" value="InterPro"/>
</dbReference>
<keyword evidence="5 8" id="KW-0508">mRNA splicing</keyword>
<dbReference type="CDD" id="cd01721">
    <property type="entry name" value="Sm_D3"/>
    <property type="match status" value="1"/>
</dbReference>
<evidence type="ECO:0000256" key="6">
    <source>
        <dbReference type="ARBA" id="ARBA00023242"/>
    </source>
</evidence>
<evidence type="ECO:0000256" key="2">
    <source>
        <dbReference type="ARBA" id="ARBA00008146"/>
    </source>
</evidence>
<comment type="similarity">
    <text evidence="2 8">Belongs to the snRNP core protein family.</text>
</comment>
<dbReference type="Gene3D" id="2.30.30.100">
    <property type="match status" value="1"/>
</dbReference>
<evidence type="ECO:0000256" key="8">
    <source>
        <dbReference type="RuleBase" id="RU365050"/>
    </source>
</evidence>
<dbReference type="InterPro" id="IPR047575">
    <property type="entry name" value="Sm"/>
</dbReference>
<evidence type="ECO:0000259" key="9">
    <source>
        <dbReference type="PROSITE" id="PS52002"/>
    </source>
</evidence>
<dbReference type="GO" id="GO:0005681">
    <property type="term" value="C:spliceosomal complex"/>
    <property type="evidence" value="ECO:0007669"/>
    <property type="project" value="InterPro"/>
</dbReference>
<name>A0A6A3D707_HIBSY</name>
<dbReference type="AlphaFoldDB" id="A0A6A3D707"/>
<evidence type="ECO:0000313" key="11">
    <source>
        <dbReference type="Proteomes" id="UP000436088"/>
    </source>
</evidence>